<gene>
    <name evidence="2" type="ORF">SMAR0320_LOCUS18223</name>
</gene>
<evidence type="ECO:0000256" key="1">
    <source>
        <dbReference type="SAM" id="SignalP"/>
    </source>
</evidence>
<proteinExistence type="predicted"/>
<feature type="chain" id="PRO_5030992323" evidence="1">
    <location>
        <begin position="23"/>
        <end position="319"/>
    </location>
</feature>
<protein>
    <submittedName>
        <fullName evidence="2">Uncharacterized protein</fullName>
    </submittedName>
</protein>
<keyword evidence="1" id="KW-0732">Signal</keyword>
<organism evidence="2">
    <name type="scientific">Skeletonema marinoi</name>
    <dbReference type="NCBI Taxonomy" id="267567"/>
    <lineage>
        <taxon>Eukaryota</taxon>
        <taxon>Sar</taxon>
        <taxon>Stramenopiles</taxon>
        <taxon>Ochrophyta</taxon>
        <taxon>Bacillariophyta</taxon>
        <taxon>Coscinodiscophyceae</taxon>
        <taxon>Thalassiosirophycidae</taxon>
        <taxon>Thalassiosirales</taxon>
        <taxon>Skeletonemataceae</taxon>
        <taxon>Skeletonema</taxon>
        <taxon>Skeletonema marinoi-dohrnii complex</taxon>
    </lineage>
</organism>
<evidence type="ECO:0000313" key="2">
    <source>
        <dbReference type="EMBL" id="CAD9621498.1"/>
    </source>
</evidence>
<feature type="signal peptide" evidence="1">
    <location>
        <begin position="1"/>
        <end position="22"/>
    </location>
</feature>
<reference evidence="2" key="1">
    <citation type="submission" date="2021-01" db="EMBL/GenBank/DDBJ databases">
        <authorList>
            <person name="Corre E."/>
            <person name="Pelletier E."/>
            <person name="Niang G."/>
            <person name="Scheremetjew M."/>
            <person name="Finn R."/>
            <person name="Kale V."/>
            <person name="Holt S."/>
            <person name="Cochrane G."/>
            <person name="Meng A."/>
            <person name="Brown T."/>
            <person name="Cohen L."/>
        </authorList>
    </citation>
    <scope>NUCLEOTIDE SEQUENCE</scope>
    <source>
        <strain evidence="2">SM1012Den-03</strain>
    </source>
</reference>
<dbReference type="EMBL" id="HBGZ01025610">
    <property type="protein sequence ID" value="CAD9621498.1"/>
    <property type="molecule type" value="Transcribed_RNA"/>
</dbReference>
<sequence length="319" mass="34368">MKLRIAAWLLASIAFSFSTAKAAGVRGKDSNTSKQQRRVLQGNKPAKYLVQDIQYEHDESGRRLNLFKNLPEKLDTVELEDGLIYTVAGGFVPPGWTVSGQDIFLPPSTIIDDATATITLPNSGSDRLLEGDAYVPMEESTITEDQERNLSELRRQMAVVTGEKTVLAVKIVVSDGAYGFDPSYLECKVFGTTNGSESNCNDSYHLTNGYSECSYGKLTLTKAAARTGSGNVSSISNGVVTVTLPTTSTTAGDGTVRNAVTSALNSAFGSATSLADHLMYCLPPNTMNGIAYAYINSWNSVYSNNWCNNVSVQLHEIGQ</sequence>
<accession>A0A7S2PWG5</accession>
<dbReference type="AlphaFoldDB" id="A0A7S2PWG5"/>
<name>A0A7S2PWG5_9STRA</name>